<dbReference type="AlphaFoldDB" id="M1PMP2"/>
<keyword evidence="1" id="KW-0732">Signal</keyword>
<feature type="chain" id="PRO_5004016503" evidence="1">
    <location>
        <begin position="20"/>
        <end position="183"/>
    </location>
</feature>
<gene>
    <name evidence="3" type="ordered locus">UWK_01148</name>
</gene>
<dbReference type="GO" id="GO:0016872">
    <property type="term" value="F:intramolecular lyase activity"/>
    <property type="evidence" value="ECO:0007669"/>
    <property type="project" value="InterPro"/>
</dbReference>
<dbReference type="RefSeq" id="WP_015403410.1">
    <property type="nucleotide sequence ID" value="NC_020304.1"/>
</dbReference>
<evidence type="ECO:0000313" key="3">
    <source>
        <dbReference type="EMBL" id="AGF77716.1"/>
    </source>
</evidence>
<dbReference type="HOGENOM" id="CLU_102167_0_0_7"/>
<dbReference type="Proteomes" id="UP000011721">
    <property type="component" value="Chromosome"/>
</dbReference>
<dbReference type="KEGG" id="dsf:UWK_01148"/>
<keyword evidence="4" id="KW-1185">Reference proteome</keyword>
<dbReference type="InterPro" id="IPR016087">
    <property type="entry name" value="Chalcone_isomerase"/>
</dbReference>
<feature type="domain" description="Chalcone isomerase" evidence="2">
    <location>
        <begin position="21"/>
        <end position="181"/>
    </location>
</feature>
<reference evidence="4" key="1">
    <citation type="journal article" date="2013" name="Stand. Genomic Sci.">
        <title>Complete genome sequence of Desulfocapsa sulfexigens, a marine deltaproteobacterium specialized in disproportionating inorganic sulfur compounds.</title>
        <authorList>
            <person name="Finster K.W."/>
            <person name="Kjeldsen K.U."/>
            <person name="Kube M."/>
            <person name="Reinhardt R."/>
            <person name="Mussmann M."/>
            <person name="Amann R."/>
            <person name="Schreiber L."/>
        </authorList>
    </citation>
    <scope>NUCLEOTIDE SEQUENCE [LARGE SCALE GENOMIC DNA]</scope>
    <source>
        <strain evidence="4">DSM 10523 / SB164P1</strain>
    </source>
</reference>
<dbReference type="STRING" id="1167006.UWK_01148"/>
<evidence type="ECO:0000256" key="1">
    <source>
        <dbReference type="SAM" id="SignalP"/>
    </source>
</evidence>
<sequence>MFKLLVSLFLLCFSVPAMGLEIAGVTVPETLGTDLKLNGAGIRSKFFFKIYIAELYLEHPSPRAEDILNTPGRKRMTMHMLYDEVSREKLVDSWNEGFMANLTSEQLKTLDPEIQQFNNSFIDVHRGEEIILDYTPDQGTVISIAGKTQGTVLGEYFNHALLSIWLGNKPVSEDLRDALLGVQ</sequence>
<feature type="signal peptide" evidence="1">
    <location>
        <begin position="1"/>
        <end position="19"/>
    </location>
</feature>
<dbReference type="eggNOG" id="COG0810">
    <property type="taxonomic scope" value="Bacteria"/>
</dbReference>
<dbReference type="Gene3D" id="3.50.70.10">
    <property type="match status" value="1"/>
</dbReference>
<dbReference type="InterPro" id="IPR016088">
    <property type="entry name" value="Chalcone_isomerase_3-sand"/>
</dbReference>
<protein>
    <submittedName>
        <fullName evidence="3">Chalcone-flavanone isomerase</fullName>
    </submittedName>
</protein>
<dbReference type="PANTHER" id="PTHR47698">
    <property type="entry name" value="FATTY-ACID-BINDING PROTEIN 3, CHLOROPLASTIC"/>
    <property type="match status" value="1"/>
</dbReference>
<organism evidence="3 4">
    <name type="scientific">Desulfocapsa sulfexigens (strain DSM 10523 / SB164P1)</name>
    <dbReference type="NCBI Taxonomy" id="1167006"/>
    <lineage>
        <taxon>Bacteria</taxon>
        <taxon>Pseudomonadati</taxon>
        <taxon>Thermodesulfobacteriota</taxon>
        <taxon>Desulfobulbia</taxon>
        <taxon>Desulfobulbales</taxon>
        <taxon>Desulfocapsaceae</taxon>
        <taxon>Desulfocapsa</taxon>
    </lineage>
</organism>
<dbReference type="PANTHER" id="PTHR47698:SF2">
    <property type="entry name" value="FATTY-ACID-BINDING PROTEIN 3, CHLOROPLASTIC"/>
    <property type="match status" value="1"/>
</dbReference>
<evidence type="ECO:0000259" key="2">
    <source>
        <dbReference type="Pfam" id="PF16036"/>
    </source>
</evidence>
<accession>M1PMP2</accession>
<dbReference type="EMBL" id="CP003985">
    <property type="protein sequence ID" value="AGF77716.1"/>
    <property type="molecule type" value="Genomic_DNA"/>
</dbReference>
<proteinExistence type="predicted"/>
<dbReference type="InterPro" id="IPR036298">
    <property type="entry name" value="Chalcone_isomerase_sf"/>
</dbReference>
<keyword evidence="3" id="KW-0413">Isomerase</keyword>
<evidence type="ECO:0000313" key="4">
    <source>
        <dbReference type="Proteomes" id="UP000011721"/>
    </source>
</evidence>
<name>M1PMP2_DESSD</name>
<dbReference type="Pfam" id="PF16036">
    <property type="entry name" value="Chalcone_3"/>
    <property type="match status" value="1"/>
</dbReference>
<dbReference type="SUPFAM" id="SSF54626">
    <property type="entry name" value="Chalcone isomerase"/>
    <property type="match status" value="1"/>
</dbReference>